<dbReference type="Proteomes" id="UP000675554">
    <property type="component" value="Unassembled WGS sequence"/>
</dbReference>
<feature type="domain" description="Methyltransferase" evidence="1">
    <location>
        <begin position="53"/>
        <end position="132"/>
    </location>
</feature>
<dbReference type="GO" id="GO:0008168">
    <property type="term" value="F:methyltransferase activity"/>
    <property type="evidence" value="ECO:0007669"/>
    <property type="project" value="UniProtKB-KW"/>
</dbReference>
<feature type="non-terminal residue" evidence="2">
    <location>
        <position position="148"/>
    </location>
</feature>
<name>A0A8T4J433_9ACTN</name>
<dbReference type="AlphaFoldDB" id="A0A8T4J433"/>
<sequence length="148" mass="15658">MNALTEYADAWESFWRDAPPGAGAVLWDAAPEEVAALHLPLLLSHTPGTLPLVDVGCGNGTQTRFLARHYARVIGVDLSGTAVEFRRLDAADPAPVGKLSEELGDADVYLRGVLHQCGPDDRARIAASVATLVGRHGRALVVEPARAA</sequence>
<comment type="caution">
    <text evidence="2">The sequence shown here is derived from an EMBL/GenBank/DDBJ whole genome shotgun (WGS) entry which is preliminary data.</text>
</comment>
<keyword evidence="2" id="KW-0489">Methyltransferase</keyword>
<protein>
    <submittedName>
        <fullName evidence="2">Class I SAM-dependent methyltransferase</fullName>
    </submittedName>
</protein>
<proteinExistence type="predicted"/>
<dbReference type="InterPro" id="IPR029063">
    <property type="entry name" value="SAM-dependent_MTases_sf"/>
</dbReference>
<evidence type="ECO:0000259" key="1">
    <source>
        <dbReference type="Pfam" id="PF13649"/>
    </source>
</evidence>
<keyword evidence="2" id="KW-0808">Transferase</keyword>
<dbReference type="SUPFAM" id="SSF53335">
    <property type="entry name" value="S-adenosyl-L-methionine-dependent methyltransferases"/>
    <property type="match status" value="1"/>
</dbReference>
<gene>
    <name evidence="2" type="ORF">KDA82_38345</name>
</gene>
<evidence type="ECO:0000313" key="2">
    <source>
        <dbReference type="EMBL" id="MBR7678715.1"/>
    </source>
</evidence>
<evidence type="ECO:0000313" key="3">
    <source>
        <dbReference type="Proteomes" id="UP000675554"/>
    </source>
</evidence>
<organism evidence="2 3">
    <name type="scientific">Streptomyces daliensis</name>
    <dbReference type="NCBI Taxonomy" id="299421"/>
    <lineage>
        <taxon>Bacteria</taxon>
        <taxon>Bacillati</taxon>
        <taxon>Actinomycetota</taxon>
        <taxon>Actinomycetes</taxon>
        <taxon>Kitasatosporales</taxon>
        <taxon>Streptomycetaceae</taxon>
        <taxon>Streptomyces</taxon>
    </lineage>
</organism>
<dbReference type="GO" id="GO:0032259">
    <property type="term" value="P:methylation"/>
    <property type="evidence" value="ECO:0007669"/>
    <property type="project" value="UniProtKB-KW"/>
</dbReference>
<dbReference type="EMBL" id="JAGSMN010001757">
    <property type="protein sequence ID" value="MBR7678715.1"/>
    <property type="molecule type" value="Genomic_DNA"/>
</dbReference>
<dbReference type="InterPro" id="IPR041698">
    <property type="entry name" value="Methyltransf_25"/>
</dbReference>
<keyword evidence="3" id="KW-1185">Reference proteome</keyword>
<dbReference type="Pfam" id="PF13649">
    <property type="entry name" value="Methyltransf_25"/>
    <property type="match status" value="1"/>
</dbReference>
<accession>A0A8T4J433</accession>
<dbReference type="CDD" id="cd02440">
    <property type="entry name" value="AdoMet_MTases"/>
    <property type="match status" value="1"/>
</dbReference>
<reference evidence="2" key="1">
    <citation type="submission" date="2021-04" db="EMBL/GenBank/DDBJ databases">
        <title>Sequencing of actinobacteria type strains.</title>
        <authorList>
            <person name="Nguyen G.-S."/>
            <person name="Wentzel A."/>
        </authorList>
    </citation>
    <scope>NUCLEOTIDE SEQUENCE</scope>
    <source>
        <strain evidence="2">DSM 42095</strain>
    </source>
</reference>
<dbReference type="Gene3D" id="3.40.50.150">
    <property type="entry name" value="Vaccinia Virus protein VP39"/>
    <property type="match status" value="1"/>
</dbReference>